<feature type="compositionally biased region" description="Low complexity" evidence="19">
    <location>
        <begin position="285"/>
        <end position="296"/>
    </location>
</feature>
<evidence type="ECO:0000256" key="7">
    <source>
        <dbReference type="ARBA" id="ARBA00022723"/>
    </source>
</evidence>
<feature type="transmembrane region" description="Helical" evidence="20">
    <location>
        <begin position="89"/>
        <end position="111"/>
    </location>
</feature>
<keyword evidence="10 20" id="KW-1133">Transmembrane helix</keyword>
<dbReference type="GO" id="GO:0020037">
    <property type="term" value="F:heme binding"/>
    <property type="evidence" value="ECO:0007669"/>
    <property type="project" value="InterPro"/>
</dbReference>
<accession>A0A0Q9YWF4</accession>
<dbReference type="InterPro" id="IPR045187">
    <property type="entry name" value="CcO_II"/>
</dbReference>
<keyword evidence="9 17" id="KW-0249">Electron transport</keyword>
<dbReference type="InterPro" id="IPR001505">
    <property type="entry name" value="Copper_CuA"/>
</dbReference>
<organism evidence="25">
    <name type="scientific">Candidatus Berkiella aquae</name>
    <dbReference type="NCBI Taxonomy" id="295108"/>
    <lineage>
        <taxon>Bacteria</taxon>
        <taxon>Pseudomonadati</taxon>
        <taxon>Pseudomonadota</taxon>
        <taxon>Gammaproteobacteria</taxon>
        <taxon>Candidatus Berkiellales</taxon>
        <taxon>Candidatus Berkiellaceae</taxon>
        <taxon>Candidatus Berkiella</taxon>
    </lineage>
</organism>
<evidence type="ECO:0000256" key="15">
    <source>
        <dbReference type="ARBA" id="ARBA00047816"/>
    </source>
</evidence>
<evidence type="ECO:0000256" key="12">
    <source>
        <dbReference type="ARBA" id="ARBA00023008"/>
    </source>
</evidence>
<evidence type="ECO:0000256" key="16">
    <source>
        <dbReference type="PROSITE-ProRule" id="PRU00433"/>
    </source>
</evidence>
<dbReference type="PANTHER" id="PTHR22888">
    <property type="entry name" value="CYTOCHROME C OXIDASE, SUBUNIT II"/>
    <property type="match status" value="1"/>
</dbReference>
<dbReference type="EC" id="7.1.1.9" evidence="18"/>
<evidence type="ECO:0000259" key="23">
    <source>
        <dbReference type="PROSITE" id="PS50999"/>
    </source>
</evidence>
<dbReference type="PROSITE" id="PS51007">
    <property type="entry name" value="CYTC"/>
    <property type="match status" value="1"/>
</dbReference>
<dbReference type="PROSITE" id="PS00078">
    <property type="entry name" value="COX2"/>
    <property type="match status" value="1"/>
</dbReference>
<keyword evidence="5 17" id="KW-0679">Respiratory chain</keyword>
<dbReference type="InterPro" id="IPR011759">
    <property type="entry name" value="Cyt_c_oxidase_su2_TM_dom"/>
</dbReference>
<evidence type="ECO:0000256" key="10">
    <source>
        <dbReference type="ARBA" id="ARBA00022989"/>
    </source>
</evidence>
<dbReference type="NCBIfam" id="TIGR02866">
    <property type="entry name" value="CoxB"/>
    <property type="match status" value="1"/>
</dbReference>
<evidence type="ECO:0000256" key="19">
    <source>
        <dbReference type="SAM" id="MobiDB-lite"/>
    </source>
</evidence>
<dbReference type="Proteomes" id="UP000051497">
    <property type="component" value="Unassembled WGS sequence"/>
</dbReference>
<reference evidence="25" key="1">
    <citation type="submission" date="2015-09" db="EMBL/GenBank/DDBJ databases">
        <title>Draft Genome Sequences of Two Novel Amoeba-resistant Intranuclear Bacteria, Candidatus Berkiella cookevillensis and Candidatus Berkiella aquae.</title>
        <authorList>
            <person name="Mehari Y.T."/>
            <person name="Arivett B.A."/>
            <person name="Farone A.L."/>
            <person name="Gunderson J.H."/>
            <person name="Farone M.B."/>
        </authorList>
    </citation>
    <scope>NUCLEOTIDE SEQUENCE [LARGE SCALE GENOMIC DNA]</scope>
    <source>
        <strain evidence="25">HT99</strain>
    </source>
</reference>
<keyword evidence="4 16" id="KW-0349">Heme</keyword>
<dbReference type="GO" id="GO:0042773">
    <property type="term" value="P:ATP synthesis coupled electron transport"/>
    <property type="evidence" value="ECO:0007669"/>
    <property type="project" value="TreeGrafter"/>
</dbReference>
<feature type="domain" description="Cytochrome c" evidence="24">
    <location>
        <begin position="305"/>
        <end position="385"/>
    </location>
</feature>
<dbReference type="GO" id="GO:0005886">
    <property type="term" value="C:plasma membrane"/>
    <property type="evidence" value="ECO:0007669"/>
    <property type="project" value="UniProtKB-SubCell"/>
</dbReference>
<evidence type="ECO:0000256" key="14">
    <source>
        <dbReference type="ARBA" id="ARBA00024688"/>
    </source>
</evidence>
<keyword evidence="25" id="KW-0560">Oxidoreductase</keyword>
<keyword evidence="27" id="KW-1185">Reference proteome</keyword>
<evidence type="ECO:0000256" key="9">
    <source>
        <dbReference type="ARBA" id="ARBA00022982"/>
    </source>
</evidence>
<evidence type="ECO:0000256" key="6">
    <source>
        <dbReference type="ARBA" id="ARBA00022692"/>
    </source>
</evidence>
<evidence type="ECO:0000256" key="3">
    <source>
        <dbReference type="ARBA" id="ARBA00022448"/>
    </source>
</evidence>
<dbReference type="InterPro" id="IPR036909">
    <property type="entry name" value="Cyt_c-like_dom_sf"/>
</dbReference>
<dbReference type="PANTHER" id="PTHR22888:SF9">
    <property type="entry name" value="CYTOCHROME C OXIDASE SUBUNIT 2"/>
    <property type="match status" value="1"/>
</dbReference>
<dbReference type="EMBL" id="LKAJ02000001">
    <property type="protein sequence ID" value="MCS5710085.1"/>
    <property type="molecule type" value="Genomic_DNA"/>
</dbReference>
<evidence type="ECO:0000313" key="26">
    <source>
        <dbReference type="EMBL" id="MCS5710085.1"/>
    </source>
</evidence>
<evidence type="ECO:0000259" key="22">
    <source>
        <dbReference type="PROSITE" id="PS50857"/>
    </source>
</evidence>
<dbReference type="RefSeq" id="WP_075066505.1">
    <property type="nucleotide sequence ID" value="NZ_LKAJ02000001.1"/>
</dbReference>
<keyword evidence="12 18" id="KW-0186">Copper</keyword>
<evidence type="ECO:0000256" key="17">
    <source>
        <dbReference type="RuleBase" id="RU000456"/>
    </source>
</evidence>
<evidence type="ECO:0000256" key="5">
    <source>
        <dbReference type="ARBA" id="ARBA00022660"/>
    </source>
</evidence>
<sequence>MPSWPVLSRLTLAFSAFFCSNAWADYTLNMTRGASPTSQDIYNLHMLILWVCVAIGILVYGLMIYAIIRHRKANGHKPADFHESTTVEIIWTIIPFVILIVMAVPATRVLIAMDDTSKAEVTILVTGHRWYWQYDYIDEGINFLSMSSTPEDELNNLAPKNPHYLLEVDKPLVVPVGKKIRFIMTAKDVIHSWWVPALGVKKDAIPGFTNEVWTLIDADKPGTYRGQCAELCGVKHGFMPIVVEAKPLAEYQAWLAEQKAANAKAAEPAPAPAPAPTDKAAEQGAPSSEPAAAVPAENKHYSKEELMAHGEEQYNGICAMCHKASGEGMPPTFPSLVGSKIVTEKEHITEQIRQIIQGKNAMPPFGTQKSDFDIAAIVTYERNSWGNNTGDIVQPSDVAKVREAIQKKS</sequence>
<keyword evidence="6 17" id="KW-0812">Transmembrane</keyword>
<evidence type="ECO:0000256" key="2">
    <source>
        <dbReference type="ARBA" id="ARBA00007866"/>
    </source>
</evidence>
<keyword evidence="13 20" id="KW-0472">Membrane</keyword>
<dbReference type="InterPro" id="IPR036257">
    <property type="entry name" value="Cyt_c_oxidase_su2_TM_sf"/>
</dbReference>
<proteinExistence type="inferred from homology"/>
<dbReference type="PATRIC" id="fig|1590043.3.peg.1918"/>
<evidence type="ECO:0000256" key="4">
    <source>
        <dbReference type="ARBA" id="ARBA00022617"/>
    </source>
</evidence>
<dbReference type="PRINTS" id="PR01166">
    <property type="entry name" value="CYCOXIDASEII"/>
</dbReference>
<dbReference type="Pfam" id="PF02790">
    <property type="entry name" value="COX2_TM"/>
    <property type="match status" value="1"/>
</dbReference>
<dbReference type="SUPFAM" id="SSF46626">
    <property type="entry name" value="Cytochrome c"/>
    <property type="match status" value="1"/>
</dbReference>
<comment type="subcellular location">
    <subcellularLocation>
        <location evidence="17">Cell membrane</location>
        <topology evidence="17">Multi-pass membrane protein</topology>
    </subcellularLocation>
    <subcellularLocation>
        <location evidence="1">Membrane</location>
        <topology evidence="1">Multi-pass membrane protein</topology>
    </subcellularLocation>
</comment>
<dbReference type="Pfam" id="PF00116">
    <property type="entry name" value="COX2"/>
    <property type="match status" value="1"/>
</dbReference>
<dbReference type="Gene3D" id="1.10.760.10">
    <property type="entry name" value="Cytochrome c-like domain"/>
    <property type="match status" value="1"/>
</dbReference>
<dbReference type="Gene3D" id="2.60.40.420">
    <property type="entry name" value="Cupredoxins - blue copper proteins"/>
    <property type="match status" value="1"/>
</dbReference>
<dbReference type="STRING" id="295108.HT99x_01881"/>
<keyword evidence="8" id="KW-1278">Translocase</keyword>
<dbReference type="PROSITE" id="PS50999">
    <property type="entry name" value="COX2_TM"/>
    <property type="match status" value="1"/>
</dbReference>
<dbReference type="InterPro" id="IPR009056">
    <property type="entry name" value="Cyt_c-like_dom"/>
</dbReference>
<comment type="caution">
    <text evidence="25">The sequence shown here is derived from an EMBL/GenBank/DDBJ whole genome shotgun (WGS) entry which is preliminary data.</text>
</comment>
<comment type="function">
    <text evidence="14 18">Subunits I and II form the functional core of the enzyme complex. Electrons originating in cytochrome c are transferred via heme a and Cu(A) to the binuclear center formed by heme a3 and Cu(B).</text>
</comment>
<dbReference type="SUPFAM" id="SSF81464">
    <property type="entry name" value="Cytochrome c oxidase subunit II-like, transmembrane region"/>
    <property type="match status" value="1"/>
</dbReference>
<reference evidence="26" key="2">
    <citation type="journal article" date="2016" name="Genome Announc.">
        <title>Draft Genome Sequences of Two Novel Amoeba-Resistant Intranuclear Bacteria, 'Candidatus Berkiella cookevillensis' and 'Candidatus Berkiella aquae'.</title>
        <authorList>
            <person name="Mehari Y.T."/>
            <person name="Arivett B.A."/>
            <person name="Farone A.L."/>
            <person name="Gunderson J.H."/>
            <person name="Farone M.B."/>
        </authorList>
    </citation>
    <scope>NUCLEOTIDE SEQUENCE</scope>
    <source>
        <strain evidence="26">HT99</strain>
    </source>
</reference>
<feature type="chain" id="PRO_5043129844" description="Cytochrome c oxidase subunit 2" evidence="21">
    <location>
        <begin position="25"/>
        <end position="409"/>
    </location>
</feature>
<dbReference type="SUPFAM" id="SSF49503">
    <property type="entry name" value="Cupredoxins"/>
    <property type="match status" value="1"/>
</dbReference>
<dbReference type="GO" id="GO:0004129">
    <property type="term" value="F:cytochrome-c oxidase activity"/>
    <property type="evidence" value="ECO:0007669"/>
    <property type="project" value="UniProtKB-EC"/>
</dbReference>
<dbReference type="GO" id="GO:0005507">
    <property type="term" value="F:copper ion binding"/>
    <property type="evidence" value="ECO:0007669"/>
    <property type="project" value="InterPro"/>
</dbReference>
<keyword evidence="21" id="KW-0732">Signal</keyword>
<dbReference type="InterPro" id="IPR008972">
    <property type="entry name" value="Cupredoxin"/>
</dbReference>
<evidence type="ECO:0000256" key="18">
    <source>
        <dbReference type="RuleBase" id="RU004024"/>
    </source>
</evidence>
<comment type="similarity">
    <text evidence="2 17">Belongs to the cytochrome c oxidase subunit 2 family.</text>
</comment>
<dbReference type="PROSITE" id="PS50857">
    <property type="entry name" value="COX2_CUA"/>
    <property type="match status" value="1"/>
</dbReference>
<feature type="region of interest" description="Disordered" evidence="19">
    <location>
        <begin position="265"/>
        <end position="297"/>
    </location>
</feature>
<evidence type="ECO:0000256" key="13">
    <source>
        <dbReference type="ARBA" id="ARBA00023136"/>
    </source>
</evidence>
<name>A0A0Q9YWF4_9GAMM</name>
<gene>
    <name evidence="25" type="primary">ctaC</name>
    <name evidence="26" type="synonym">coxB</name>
    <name evidence="26" type="ORF">HT99x_001450</name>
    <name evidence="25" type="ORF">HT99x_01881</name>
</gene>
<keyword evidence="11 16" id="KW-0408">Iron</keyword>
<comment type="cofactor">
    <cofactor evidence="18">
        <name>Cu cation</name>
        <dbReference type="ChEBI" id="CHEBI:23378"/>
    </cofactor>
    <text evidence="18">Binds a copper A center.</text>
</comment>
<reference evidence="26" key="3">
    <citation type="submission" date="2021-06" db="EMBL/GenBank/DDBJ databases">
        <title>Genomic Description and Analysis of Intracellular Bacteria, Candidatus Berkiella cookevillensis and Candidatus Berkiella aquae.</title>
        <authorList>
            <person name="Kidane D.T."/>
            <person name="Mehari Y.T."/>
            <person name="Rice F.C."/>
            <person name="Arivett B.A."/>
            <person name="Farone A.L."/>
            <person name="Berk S.G."/>
            <person name="Farone M.B."/>
        </authorList>
    </citation>
    <scope>NUCLEOTIDE SEQUENCE</scope>
    <source>
        <strain evidence="26">HT99</strain>
    </source>
</reference>
<evidence type="ECO:0000256" key="20">
    <source>
        <dbReference type="SAM" id="Phobius"/>
    </source>
</evidence>
<keyword evidence="7 16" id="KW-0479">Metal-binding</keyword>
<evidence type="ECO:0000259" key="24">
    <source>
        <dbReference type="PROSITE" id="PS51007"/>
    </source>
</evidence>
<evidence type="ECO:0000313" key="25">
    <source>
        <dbReference type="EMBL" id="KRG20961.1"/>
    </source>
</evidence>
<protein>
    <recommendedName>
        <fullName evidence="18">Cytochrome c oxidase subunit 2</fullName>
        <ecNumber evidence="18">7.1.1.9</ecNumber>
    </recommendedName>
</protein>
<evidence type="ECO:0000256" key="11">
    <source>
        <dbReference type="ARBA" id="ARBA00023004"/>
    </source>
</evidence>
<dbReference type="GO" id="GO:0016491">
    <property type="term" value="F:oxidoreductase activity"/>
    <property type="evidence" value="ECO:0007669"/>
    <property type="project" value="UniProtKB-KW"/>
</dbReference>
<keyword evidence="3 17" id="KW-0813">Transport</keyword>
<evidence type="ECO:0000313" key="27">
    <source>
        <dbReference type="Proteomes" id="UP000051497"/>
    </source>
</evidence>
<evidence type="ECO:0000256" key="8">
    <source>
        <dbReference type="ARBA" id="ARBA00022967"/>
    </source>
</evidence>
<dbReference type="OrthoDB" id="9781261at2"/>
<dbReference type="Pfam" id="PF13442">
    <property type="entry name" value="Cytochrome_CBB3"/>
    <property type="match status" value="1"/>
</dbReference>
<dbReference type="InterPro" id="IPR014222">
    <property type="entry name" value="Cyt_c_oxidase_su2"/>
</dbReference>
<feature type="transmembrane region" description="Helical" evidence="20">
    <location>
        <begin position="48"/>
        <end position="68"/>
    </location>
</feature>
<dbReference type="InterPro" id="IPR002429">
    <property type="entry name" value="CcO_II-like_C"/>
</dbReference>
<evidence type="ECO:0000256" key="1">
    <source>
        <dbReference type="ARBA" id="ARBA00004141"/>
    </source>
</evidence>
<dbReference type="Gene3D" id="1.10.287.90">
    <property type="match status" value="1"/>
</dbReference>
<evidence type="ECO:0000256" key="21">
    <source>
        <dbReference type="SAM" id="SignalP"/>
    </source>
</evidence>
<dbReference type="AlphaFoldDB" id="A0A0Q9YWF4"/>
<feature type="domain" description="Cytochrome oxidase subunit II copper A binding" evidence="22">
    <location>
        <begin position="118"/>
        <end position="257"/>
    </location>
</feature>
<feature type="domain" description="Cytochrome oxidase subunit II transmembrane region profile" evidence="23">
    <location>
        <begin position="20"/>
        <end position="117"/>
    </location>
</feature>
<feature type="signal peptide" evidence="21">
    <location>
        <begin position="1"/>
        <end position="24"/>
    </location>
</feature>
<dbReference type="EMBL" id="LKAJ01000007">
    <property type="protein sequence ID" value="KRG20961.1"/>
    <property type="molecule type" value="Genomic_DNA"/>
</dbReference>
<comment type="catalytic activity">
    <reaction evidence="15 18">
        <text>4 Fe(II)-[cytochrome c] + O2 + 8 H(+)(in) = 4 Fe(III)-[cytochrome c] + 2 H2O + 4 H(+)(out)</text>
        <dbReference type="Rhea" id="RHEA:11436"/>
        <dbReference type="Rhea" id="RHEA-COMP:10350"/>
        <dbReference type="Rhea" id="RHEA-COMP:14399"/>
        <dbReference type="ChEBI" id="CHEBI:15377"/>
        <dbReference type="ChEBI" id="CHEBI:15378"/>
        <dbReference type="ChEBI" id="CHEBI:15379"/>
        <dbReference type="ChEBI" id="CHEBI:29033"/>
        <dbReference type="ChEBI" id="CHEBI:29034"/>
        <dbReference type="EC" id="7.1.1.9"/>
    </reaction>
</comment>